<evidence type="ECO:0000313" key="3">
    <source>
        <dbReference type="EMBL" id="PWG64383.1"/>
    </source>
</evidence>
<dbReference type="PANTHER" id="PTHR30441:SF4">
    <property type="entry name" value="PROTEIN ASMA"/>
    <property type="match status" value="1"/>
</dbReference>
<accession>A0A2U2N5L2</accession>
<dbReference type="OrthoDB" id="6073575at2"/>
<dbReference type="Pfam" id="PF05170">
    <property type="entry name" value="AsmA"/>
    <property type="match status" value="2"/>
</dbReference>
<keyword evidence="1" id="KW-1133">Transmembrane helix</keyword>
<organism evidence="3 4">
    <name type="scientific">Sediminicurvatus halobius</name>
    <dbReference type="NCBI Taxonomy" id="2182432"/>
    <lineage>
        <taxon>Bacteria</taxon>
        <taxon>Pseudomonadati</taxon>
        <taxon>Pseudomonadota</taxon>
        <taxon>Gammaproteobacteria</taxon>
        <taxon>Chromatiales</taxon>
        <taxon>Ectothiorhodospiraceae</taxon>
        <taxon>Sediminicurvatus</taxon>
    </lineage>
</organism>
<protein>
    <recommendedName>
        <fullName evidence="2">AsmA domain-containing protein</fullName>
    </recommendedName>
</protein>
<keyword evidence="1" id="KW-0812">Transmembrane</keyword>
<reference evidence="3 4" key="1">
    <citation type="submission" date="2018-05" db="EMBL/GenBank/DDBJ databases">
        <title>Spiribacter halobius sp. nov., a moderately halophilic bacterium isolated from marine solar saltern.</title>
        <authorList>
            <person name="Zheng W.-S."/>
            <person name="Lu D.-C."/>
            <person name="Du Z.-J."/>
        </authorList>
    </citation>
    <scope>NUCLEOTIDE SEQUENCE [LARGE SCALE GENOMIC DNA]</scope>
    <source>
        <strain evidence="3 4">E85</strain>
    </source>
</reference>
<proteinExistence type="predicted"/>
<evidence type="ECO:0000259" key="2">
    <source>
        <dbReference type="Pfam" id="PF05170"/>
    </source>
</evidence>
<evidence type="ECO:0000256" key="1">
    <source>
        <dbReference type="SAM" id="Phobius"/>
    </source>
</evidence>
<dbReference type="InterPro" id="IPR007844">
    <property type="entry name" value="AsmA"/>
</dbReference>
<dbReference type="Proteomes" id="UP000245474">
    <property type="component" value="Unassembled WGS sequence"/>
</dbReference>
<keyword evidence="1" id="KW-0472">Membrane</keyword>
<keyword evidence="4" id="KW-1185">Reference proteome</keyword>
<dbReference type="InterPro" id="IPR052894">
    <property type="entry name" value="AsmA-related"/>
</dbReference>
<dbReference type="AlphaFoldDB" id="A0A2U2N5L2"/>
<feature type="transmembrane region" description="Helical" evidence="1">
    <location>
        <begin position="21"/>
        <end position="42"/>
    </location>
</feature>
<dbReference type="EMBL" id="QFFI01000006">
    <property type="protein sequence ID" value="PWG64383.1"/>
    <property type="molecule type" value="Genomic_DNA"/>
</dbReference>
<name>A0A2U2N5L2_9GAMM</name>
<comment type="caution">
    <text evidence="3">The sequence shown here is derived from an EMBL/GenBank/DDBJ whole genome shotgun (WGS) entry which is preliminary data.</text>
</comment>
<evidence type="ECO:0000313" key="4">
    <source>
        <dbReference type="Proteomes" id="UP000245474"/>
    </source>
</evidence>
<sequence length="484" mass="50926">MPHSPAESATRHAGPLRSRRALLATVALLALVAVALIAATAMDLGFLRPRLERTASEALGQNVRIEGAVGLDLLAGPALTLDAVRVGDGETPLFRAERLRLRPSVVELLQGTVSLAAVHASGAAIHLVRGEEGSWPAAGGGDAAGETPSLPAISLKDTSFRYRDEATGPEIQADGCQLTLPQIRLAAAPDRATLQRLWLDGALECARVQRGALVISGLHANLQADGGQLAATPLRAAIFDGELDGELRADVTGGTPAFELAYRLRGFALEAFLNNLASEAEASGRMDLEVTLEARGHDRAGLTRSLNGRIRLGGESLRVEGVDLDQRLAEYRSTQRFNLVDVGAFLFAGPAGLAVTKGYDYTRLLRGGDGSTQIRQLASVWRITDGIAAVEDVALATGSNRLAALGALDIPEQRFQDFRVLLVDERGCAVMEQAITGTFADPGIAETSMVASLLGPLTSLVERGVEALTPDDCEPVYTGSVSPP</sequence>
<dbReference type="GO" id="GO:0005886">
    <property type="term" value="C:plasma membrane"/>
    <property type="evidence" value="ECO:0007669"/>
    <property type="project" value="TreeGrafter"/>
</dbReference>
<dbReference type="PANTHER" id="PTHR30441">
    <property type="entry name" value="DUF748 DOMAIN-CONTAINING PROTEIN"/>
    <property type="match status" value="1"/>
</dbReference>
<dbReference type="GO" id="GO:0090313">
    <property type="term" value="P:regulation of protein targeting to membrane"/>
    <property type="evidence" value="ECO:0007669"/>
    <property type="project" value="TreeGrafter"/>
</dbReference>
<dbReference type="RefSeq" id="WP_109677162.1">
    <property type="nucleotide sequence ID" value="NZ_CP086615.1"/>
</dbReference>
<feature type="domain" description="AsmA" evidence="2">
    <location>
        <begin position="196"/>
        <end position="357"/>
    </location>
</feature>
<gene>
    <name evidence="3" type="ORF">DEM34_05750</name>
</gene>
<feature type="domain" description="AsmA" evidence="2">
    <location>
        <begin position="25"/>
        <end position="135"/>
    </location>
</feature>